<dbReference type="EMBL" id="CABIJS010000432">
    <property type="protein sequence ID" value="VUZ51178.1"/>
    <property type="molecule type" value="Genomic_DNA"/>
</dbReference>
<dbReference type="Proteomes" id="UP000321570">
    <property type="component" value="Unassembled WGS sequence"/>
</dbReference>
<organism evidence="1 2">
    <name type="scientific">Hymenolepis diminuta</name>
    <name type="common">Rat tapeworm</name>
    <dbReference type="NCBI Taxonomy" id="6216"/>
    <lineage>
        <taxon>Eukaryota</taxon>
        <taxon>Metazoa</taxon>
        <taxon>Spiralia</taxon>
        <taxon>Lophotrochozoa</taxon>
        <taxon>Platyhelminthes</taxon>
        <taxon>Cestoda</taxon>
        <taxon>Eucestoda</taxon>
        <taxon>Cyclophyllidea</taxon>
        <taxon>Hymenolepididae</taxon>
        <taxon>Hymenolepis</taxon>
    </lineage>
</organism>
<evidence type="ECO:0000313" key="1">
    <source>
        <dbReference type="EMBL" id="VUZ51178.1"/>
    </source>
</evidence>
<proteinExistence type="predicted"/>
<protein>
    <submittedName>
        <fullName evidence="1">Uncharacterized protein</fullName>
    </submittedName>
</protein>
<name>A0A564YX13_HYMDI</name>
<gene>
    <name evidence="1" type="ORF">WMSIL1_LOCUS9993</name>
</gene>
<evidence type="ECO:0000313" key="2">
    <source>
        <dbReference type="Proteomes" id="UP000321570"/>
    </source>
</evidence>
<reference evidence="1 2" key="1">
    <citation type="submission" date="2019-07" db="EMBL/GenBank/DDBJ databases">
        <authorList>
            <person name="Jastrzebski P J."/>
            <person name="Paukszto L."/>
            <person name="Jastrzebski P J."/>
        </authorList>
    </citation>
    <scope>NUCLEOTIDE SEQUENCE [LARGE SCALE GENOMIC DNA]</scope>
    <source>
        <strain evidence="1 2">WMS-il1</strain>
    </source>
</reference>
<accession>A0A564YX13</accession>
<dbReference type="AlphaFoldDB" id="A0A564YX13"/>
<keyword evidence="2" id="KW-1185">Reference proteome</keyword>
<sequence>MNREQETFSSRLNSRFERSDFQDNSNKELKCPLYLCGFKSAEVGDVPYDLLSRIERGPNITILDVVIQRHRIEKIENIAFIQKDL</sequence>